<dbReference type="Pfam" id="PF20737">
    <property type="entry name" value="Glyco_hydro127C"/>
    <property type="match status" value="1"/>
</dbReference>
<organism evidence="5 6">
    <name type="scientific">Actinopolymorpha rutila</name>
    <dbReference type="NCBI Taxonomy" id="446787"/>
    <lineage>
        <taxon>Bacteria</taxon>
        <taxon>Bacillati</taxon>
        <taxon>Actinomycetota</taxon>
        <taxon>Actinomycetes</taxon>
        <taxon>Propionibacteriales</taxon>
        <taxon>Actinopolymorphaceae</taxon>
        <taxon>Actinopolymorpha</taxon>
    </lineage>
</organism>
<evidence type="ECO:0000313" key="6">
    <source>
        <dbReference type="Proteomes" id="UP000579605"/>
    </source>
</evidence>
<dbReference type="AlphaFoldDB" id="A0A852ZNV9"/>
<feature type="domain" description="Non-reducing end beta-L-arabinofuranosidase-like GH127 middle" evidence="3">
    <location>
        <begin position="428"/>
        <end position="513"/>
    </location>
</feature>
<feature type="compositionally biased region" description="Pro residues" evidence="1">
    <location>
        <begin position="587"/>
        <end position="597"/>
    </location>
</feature>
<dbReference type="SUPFAM" id="SSF48208">
    <property type="entry name" value="Six-hairpin glycosidases"/>
    <property type="match status" value="1"/>
</dbReference>
<evidence type="ECO:0000256" key="1">
    <source>
        <dbReference type="SAM" id="MobiDB-lite"/>
    </source>
</evidence>
<dbReference type="EMBL" id="JACBZH010000001">
    <property type="protein sequence ID" value="NYH93232.1"/>
    <property type="molecule type" value="Genomic_DNA"/>
</dbReference>
<evidence type="ECO:0000259" key="2">
    <source>
        <dbReference type="Pfam" id="PF07944"/>
    </source>
</evidence>
<dbReference type="InterPro" id="IPR049174">
    <property type="entry name" value="Beta-AFase-like"/>
</dbReference>
<dbReference type="InterPro" id="IPR049049">
    <property type="entry name" value="Beta-AFase-like_GH127_C"/>
</dbReference>
<evidence type="ECO:0008006" key="7">
    <source>
        <dbReference type="Google" id="ProtNLM"/>
    </source>
</evidence>
<sequence length="640" mass="68928">MTTTPSAATVDGPASPTSQARARLRPVSLGDVRITSGLWHERGEANRLASIPNGLQRLHEAGNLRNLDIAAGLAQGEAEGPVFADSDVYKWLEAAAWEYARTGDEKLLADQLSVTETVARAQAEDGYIDSVVQIRENGQRYRDRPHGHEHYVAGHLLQAAVAQVRCTGRRDLLEVAIRLADHLVATFGPHAPADVDGHPVVEMALVELFRETGTQAYLDLAQYFVETRGHGVMASYGREPTYFSDRVPVREATTVEGHAVRAVYLAAGAADVATETGDAELLSALATQYASMERGKQYITGGLGARWDGEAFGDPFELPTDHGYAETCAAIGGVQWAWRMLLATGEARYADQIERMLFNGFLAGVSLSGTEYFYVNPLQLRVDAHAESERSPANGRRGWFACACCPPNIMRMFSSLSAHVATTTDDGVQIHQYANGSIAAGGLRLDVETAYPWDGRVEVTVREAPSTPVELAFRIPAWAGGATLDGEPVEAGDYARISRTFGEGDRLVLDLPMQPRLTQADERVDAVRGCVTIERGPLVYALEQSDQAGDAPVDDLRIVPGAVFEVEHRPDLLGGVSVVRTTGRSASPPPSAAPSPYPAVDTTSPNGRTASGGDVTLVAIPYYAWANRGPQPMRVWIPTA</sequence>
<evidence type="ECO:0000259" key="3">
    <source>
        <dbReference type="Pfam" id="PF20736"/>
    </source>
</evidence>
<comment type="caution">
    <text evidence="5">The sequence shown here is derived from an EMBL/GenBank/DDBJ whole genome shotgun (WGS) entry which is preliminary data.</text>
</comment>
<dbReference type="InterPro" id="IPR049046">
    <property type="entry name" value="Beta-AFase-like_GH127_middle"/>
</dbReference>
<dbReference type="RefSeq" id="WP_179790788.1">
    <property type="nucleotide sequence ID" value="NZ_BAAARR010000045.1"/>
</dbReference>
<protein>
    <recommendedName>
        <fullName evidence="7">Glycoside hydrolase family 127 protein</fullName>
    </recommendedName>
</protein>
<dbReference type="InterPro" id="IPR012878">
    <property type="entry name" value="Beta-AFase-like_GH127_cat"/>
</dbReference>
<evidence type="ECO:0000313" key="5">
    <source>
        <dbReference type="EMBL" id="NYH93232.1"/>
    </source>
</evidence>
<dbReference type="PANTHER" id="PTHR43465:SF2">
    <property type="entry name" value="DUF1680 DOMAIN PROTEIN (AFU_ORTHOLOGUE AFUA_1G08910)"/>
    <property type="match status" value="1"/>
</dbReference>
<gene>
    <name evidence="5" type="ORF">F4554_005870</name>
</gene>
<dbReference type="Pfam" id="PF07944">
    <property type="entry name" value="Beta-AFase-like_GH127_cat"/>
    <property type="match status" value="1"/>
</dbReference>
<feature type="region of interest" description="Disordered" evidence="1">
    <location>
        <begin position="581"/>
        <end position="612"/>
    </location>
</feature>
<dbReference type="GO" id="GO:0005975">
    <property type="term" value="P:carbohydrate metabolic process"/>
    <property type="evidence" value="ECO:0007669"/>
    <property type="project" value="InterPro"/>
</dbReference>
<dbReference type="Proteomes" id="UP000579605">
    <property type="component" value="Unassembled WGS sequence"/>
</dbReference>
<proteinExistence type="predicted"/>
<keyword evidence="6" id="KW-1185">Reference proteome</keyword>
<dbReference type="InterPro" id="IPR008928">
    <property type="entry name" value="6-hairpin_glycosidase_sf"/>
</dbReference>
<dbReference type="Pfam" id="PF20736">
    <property type="entry name" value="Glyco_hydro127M"/>
    <property type="match status" value="1"/>
</dbReference>
<accession>A0A852ZNV9</accession>
<evidence type="ECO:0000259" key="4">
    <source>
        <dbReference type="Pfam" id="PF20737"/>
    </source>
</evidence>
<feature type="region of interest" description="Disordered" evidence="1">
    <location>
        <begin position="1"/>
        <end position="20"/>
    </location>
</feature>
<reference evidence="5 6" key="1">
    <citation type="submission" date="2020-07" db="EMBL/GenBank/DDBJ databases">
        <title>Sequencing the genomes of 1000 actinobacteria strains.</title>
        <authorList>
            <person name="Klenk H.-P."/>
        </authorList>
    </citation>
    <scope>NUCLEOTIDE SEQUENCE [LARGE SCALE GENOMIC DNA]</scope>
    <source>
        <strain evidence="5 6">DSM 18448</strain>
    </source>
</reference>
<feature type="domain" description="Non-reducing end beta-L-arabinofuranosidase-like GH127 catalytic" evidence="2">
    <location>
        <begin position="31"/>
        <end position="417"/>
    </location>
</feature>
<name>A0A852ZNV9_9ACTN</name>
<feature type="domain" description="Non-reducing end beta-L-arabinofuranosidase-like GH127 C-terminal" evidence="4">
    <location>
        <begin position="515"/>
        <end position="638"/>
    </location>
</feature>
<dbReference type="PANTHER" id="PTHR43465">
    <property type="entry name" value="DUF1680 DOMAIN PROTEIN (AFU_ORTHOLOGUE AFUA_1G08910)"/>
    <property type="match status" value="1"/>
</dbReference>